<reference evidence="1 2" key="1">
    <citation type="journal article" date="2016" name="Nat. Commun.">
        <title>Ectomycorrhizal ecology is imprinted in the genome of the dominant symbiotic fungus Cenococcum geophilum.</title>
        <authorList>
            <consortium name="DOE Joint Genome Institute"/>
            <person name="Peter M."/>
            <person name="Kohler A."/>
            <person name="Ohm R.A."/>
            <person name="Kuo A."/>
            <person name="Krutzmann J."/>
            <person name="Morin E."/>
            <person name="Arend M."/>
            <person name="Barry K.W."/>
            <person name="Binder M."/>
            <person name="Choi C."/>
            <person name="Clum A."/>
            <person name="Copeland A."/>
            <person name="Grisel N."/>
            <person name="Haridas S."/>
            <person name="Kipfer T."/>
            <person name="LaButti K."/>
            <person name="Lindquist E."/>
            <person name="Lipzen A."/>
            <person name="Maire R."/>
            <person name="Meier B."/>
            <person name="Mihaltcheva S."/>
            <person name="Molinier V."/>
            <person name="Murat C."/>
            <person name="Poggeler S."/>
            <person name="Quandt C.A."/>
            <person name="Sperisen C."/>
            <person name="Tritt A."/>
            <person name="Tisserant E."/>
            <person name="Crous P.W."/>
            <person name="Henrissat B."/>
            <person name="Nehls U."/>
            <person name="Egli S."/>
            <person name="Spatafora J.W."/>
            <person name="Grigoriev I.V."/>
            <person name="Martin F.M."/>
        </authorList>
    </citation>
    <scope>NUCLEOTIDE SEQUENCE [LARGE SCALE GENOMIC DNA]</scope>
    <source>
        <strain evidence="1 2">CBS 207.34</strain>
    </source>
</reference>
<feature type="non-terminal residue" evidence="1">
    <location>
        <position position="1"/>
    </location>
</feature>
<proteinExistence type="predicted"/>
<dbReference type="EMBL" id="KV749167">
    <property type="protein sequence ID" value="OCL10786.1"/>
    <property type="molecule type" value="Genomic_DNA"/>
</dbReference>
<gene>
    <name evidence="1" type="ORF">AOQ84DRAFT_256386</name>
</gene>
<dbReference type="AlphaFoldDB" id="A0A8E2F578"/>
<evidence type="ECO:0000313" key="2">
    <source>
        <dbReference type="Proteomes" id="UP000250140"/>
    </source>
</evidence>
<dbReference type="OrthoDB" id="3660917at2759"/>
<protein>
    <submittedName>
        <fullName evidence="1">Uncharacterized protein</fullName>
    </submittedName>
</protein>
<organism evidence="1 2">
    <name type="scientific">Glonium stellatum</name>
    <dbReference type="NCBI Taxonomy" id="574774"/>
    <lineage>
        <taxon>Eukaryota</taxon>
        <taxon>Fungi</taxon>
        <taxon>Dikarya</taxon>
        <taxon>Ascomycota</taxon>
        <taxon>Pezizomycotina</taxon>
        <taxon>Dothideomycetes</taxon>
        <taxon>Pleosporomycetidae</taxon>
        <taxon>Gloniales</taxon>
        <taxon>Gloniaceae</taxon>
        <taxon>Glonium</taxon>
    </lineage>
</organism>
<feature type="non-terminal residue" evidence="1">
    <location>
        <position position="62"/>
    </location>
</feature>
<accession>A0A8E2F578</accession>
<dbReference type="Proteomes" id="UP000250140">
    <property type="component" value="Unassembled WGS sequence"/>
</dbReference>
<sequence>LSEDQQELRNAIRNLRHDPTLTGCFSLGKYGVMRSLTADREVIDAVTLSPRLPKAQLDPVRY</sequence>
<name>A0A8E2F578_9PEZI</name>
<keyword evidence="2" id="KW-1185">Reference proteome</keyword>
<evidence type="ECO:0000313" key="1">
    <source>
        <dbReference type="EMBL" id="OCL10786.1"/>
    </source>
</evidence>